<evidence type="ECO:0000256" key="10">
    <source>
        <dbReference type="ARBA" id="ARBA00061104"/>
    </source>
</evidence>
<dbReference type="KEGG" id="sllo:ISP08_11420"/>
<feature type="domain" description="Helicase ATP-binding" evidence="14">
    <location>
        <begin position="635"/>
        <end position="796"/>
    </location>
</feature>
<evidence type="ECO:0000313" key="17">
    <source>
        <dbReference type="Proteomes" id="UP000594455"/>
    </source>
</evidence>
<dbReference type="EMBL" id="CP064056">
    <property type="protein sequence ID" value="QPM74922.1"/>
    <property type="molecule type" value="Genomic_DNA"/>
</dbReference>
<evidence type="ECO:0000256" key="5">
    <source>
        <dbReference type="ARBA" id="ARBA00022801"/>
    </source>
</evidence>
<proteinExistence type="inferred from homology"/>
<dbReference type="SMART" id="SM00982">
    <property type="entry name" value="TRCF"/>
    <property type="match status" value="1"/>
</dbReference>
<dbReference type="SMART" id="SM01058">
    <property type="entry name" value="CarD_TRCF"/>
    <property type="match status" value="1"/>
</dbReference>
<dbReference type="Pfam" id="PF17757">
    <property type="entry name" value="UvrB_inter"/>
    <property type="match status" value="1"/>
</dbReference>
<dbReference type="Pfam" id="PF02559">
    <property type="entry name" value="CarD_TRCF_RID"/>
    <property type="match status" value="1"/>
</dbReference>
<keyword evidence="17" id="KW-1185">Reference proteome</keyword>
<evidence type="ECO:0000256" key="7">
    <source>
        <dbReference type="ARBA" id="ARBA00022840"/>
    </source>
</evidence>
<dbReference type="Gene3D" id="3.40.50.11180">
    <property type="match status" value="1"/>
</dbReference>
<evidence type="ECO:0000256" key="8">
    <source>
        <dbReference type="ARBA" id="ARBA00023125"/>
    </source>
</evidence>
<dbReference type="PANTHER" id="PTHR47964">
    <property type="entry name" value="ATP-DEPENDENT DNA HELICASE HOMOLOG RECG, CHLOROPLASTIC"/>
    <property type="match status" value="1"/>
</dbReference>
<dbReference type="GO" id="GO:0006355">
    <property type="term" value="P:regulation of DNA-templated transcription"/>
    <property type="evidence" value="ECO:0007669"/>
    <property type="project" value="UniProtKB-UniRule"/>
</dbReference>
<comment type="subcellular location">
    <subcellularLocation>
        <location evidence="1 13">Cytoplasm</location>
    </subcellularLocation>
</comment>
<evidence type="ECO:0000256" key="4">
    <source>
        <dbReference type="ARBA" id="ARBA00022763"/>
    </source>
</evidence>
<dbReference type="Gene3D" id="3.30.2060.10">
    <property type="entry name" value="Penicillin-binding protein 1b domain"/>
    <property type="match status" value="1"/>
</dbReference>
<dbReference type="SUPFAM" id="SSF143517">
    <property type="entry name" value="TRCF domain-like"/>
    <property type="match status" value="1"/>
</dbReference>
<dbReference type="InterPro" id="IPR027417">
    <property type="entry name" value="P-loop_NTPase"/>
</dbReference>
<dbReference type="Gene3D" id="3.40.50.300">
    <property type="entry name" value="P-loop containing nucleotide triphosphate hydrolases"/>
    <property type="match status" value="2"/>
</dbReference>
<dbReference type="InterPro" id="IPR036101">
    <property type="entry name" value="CarD-like/TRCF_RID_sf"/>
</dbReference>
<dbReference type="InterPro" id="IPR047112">
    <property type="entry name" value="RecG/Mfd"/>
</dbReference>
<organism evidence="16 17">
    <name type="scientific">Staphylococcus lloydii</name>
    <dbReference type="NCBI Taxonomy" id="2781774"/>
    <lineage>
        <taxon>Bacteria</taxon>
        <taxon>Bacillati</taxon>
        <taxon>Bacillota</taxon>
        <taxon>Bacilli</taxon>
        <taxon>Bacillales</taxon>
        <taxon>Staphylococcaceae</taxon>
        <taxon>Staphylococcus</taxon>
    </lineage>
</organism>
<dbReference type="InterPro" id="IPR041471">
    <property type="entry name" value="UvrB_inter"/>
</dbReference>
<name>A0A7T1AZH1_9STAP</name>
<keyword evidence="4 13" id="KW-0227">DNA damage</keyword>
<dbReference type="Gene3D" id="2.40.10.170">
    <property type="match status" value="1"/>
</dbReference>
<dbReference type="CDD" id="cd17991">
    <property type="entry name" value="DEXHc_TRCF"/>
    <property type="match status" value="1"/>
</dbReference>
<protein>
    <recommendedName>
        <fullName evidence="12 13">Transcription-repair-coupling factor</fullName>
        <shortName evidence="13">TRCF</shortName>
        <ecNumber evidence="13">3.6.4.-</ecNumber>
    </recommendedName>
</protein>
<dbReference type="GO" id="GO:0005737">
    <property type="term" value="C:cytoplasm"/>
    <property type="evidence" value="ECO:0007669"/>
    <property type="project" value="UniProtKB-SubCell"/>
</dbReference>
<accession>A0A7T1AZH1</accession>
<evidence type="ECO:0000259" key="15">
    <source>
        <dbReference type="PROSITE" id="PS51194"/>
    </source>
</evidence>
<gene>
    <name evidence="13 16" type="primary">mfd</name>
    <name evidence="16" type="ORF">ISP08_11420</name>
</gene>
<dbReference type="RefSeq" id="WP_195719580.1">
    <property type="nucleotide sequence ID" value="NZ_CP064056.1"/>
</dbReference>
<dbReference type="GO" id="GO:0003678">
    <property type="term" value="F:DNA helicase activity"/>
    <property type="evidence" value="ECO:0007669"/>
    <property type="project" value="TreeGrafter"/>
</dbReference>
<dbReference type="InterPro" id="IPR005118">
    <property type="entry name" value="TRCF_C"/>
</dbReference>
<dbReference type="Pfam" id="PF00270">
    <property type="entry name" value="DEAD"/>
    <property type="match status" value="1"/>
</dbReference>
<keyword evidence="8 13" id="KW-0238">DNA-binding</keyword>
<dbReference type="NCBIfam" id="TIGR00580">
    <property type="entry name" value="mfd"/>
    <property type="match status" value="1"/>
</dbReference>
<keyword evidence="3 13" id="KW-0547">Nucleotide-binding</keyword>
<keyword evidence="2 13" id="KW-0963">Cytoplasm</keyword>
<dbReference type="PROSITE" id="PS51194">
    <property type="entry name" value="HELICASE_CTER"/>
    <property type="match status" value="1"/>
</dbReference>
<dbReference type="PROSITE" id="PS51192">
    <property type="entry name" value="HELICASE_ATP_BIND_1"/>
    <property type="match status" value="1"/>
</dbReference>
<dbReference type="InterPro" id="IPR004576">
    <property type="entry name" value="Mfd"/>
</dbReference>
<dbReference type="Pfam" id="PF00271">
    <property type="entry name" value="Helicase_C"/>
    <property type="match status" value="1"/>
</dbReference>
<dbReference type="SUPFAM" id="SSF141259">
    <property type="entry name" value="CarD-like"/>
    <property type="match status" value="1"/>
</dbReference>
<sequence length="1170" mass="134391">MKSIITDYINKDKRYQELNEVFGKDNILVTGLSAAAKATIIAEKYLESKQQLLVVTNNLYQADKLEADILQFVDANDVYKYPMQDIMTEEFSTQSPQFMSERIRTLTALSQNERGLFIVPLNGLKKWLTPVELWQSHQITLSVGEDIDVDDLLTKLVNMGYRRESVVSHIGEFSLRGGIIDIYPLIGEPVRIELFDTEIDSIRNFDVESQRSNDNMQEISITTASDYIITDDVIKHTKEKLTEAYQETRPKIDKSVRNDIKETYDSFKLFETSLFDHQVMRRLVAFMYEQPATIIDYFQNDAIVAVDEYNRIKETEETLTTEVDDFMQNLIESGKGFIGQSFLDYQNFETLLKKHPVAYFTLFTATMSVKLQEIIKFSCKPVQQFYGQYDIMRSEFQRYIANDYTIVVLAETETKKERIQSMLNEMHIPTFVDVAENEIQGGRAIITEGSLSEGFELPYMQLVVVTERELFKSQQKKKRKQQKTMTNAEKIKSYQDLKVGDYVVHVHHGVGRYLGVETLEVAGVHKDYIKLQYKGTDQLFVPVDQMDQVQKYVASEDKMPKLNKLGGTEWKKTKAKVQQSVEDIADELIELYKEREMSVGYQYGPDSAEQNDFELDFPYELTPDQAKSITEIKGDMEQQKPMDRLLCGDVGYGKTEVAVRAAFKAVLEGKQVAFLVPTTILAQQHYETLIERMQDFPIDIELISRFRTTKEIKEVKEGLKSGKVDIVVGTHKLLGKDIVYKDLGLLIVDEEQRFGVRHKERIKSLKTNVDVLTLTATPIPRTLHMSMLGVRDLSVIETPPENRFPVQTYVLEQNSNFIKEALERELSRDGQVFYLYNKVQSIYEKREQLQMLMPDASIGVAHGQMTERDLEETMIGFINHEYDILVTTTIIETGVDVPNANTLIIEEADRFGLSQLYQLRGRVGRSSRIGYAYFLHPANKVLTETAEDRLQAIKEFTELGSGFKIAMRDLNIRGAGNLLGKQQHGFIDSVGFDLYSQMLEEAVNEKRGIAPEQNDAPEVEIELNIDAYLPAEYIQNEQAKIEIYKKLRKIENETQLMDIKDELIDRFNEYPAEVERLLDMMEVKIHALHAGVTLIKDKGKTVEIFLSEKGTEDIDGEALFKQTQPLGRAMKVGVQDGKMKVTLTKSKQWFENLKFLAKCLEESMVIKDEV</sequence>
<evidence type="ECO:0000256" key="1">
    <source>
        <dbReference type="ARBA" id="ARBA00004496"/>
    </source>
</evidence>
<keyword evidence="6" id="KW-0347">Helicase</keyword>
<evidence type="ECO:0000259" key="14">
    <source>
        <dbReference type="PROSITE" id="PS51192"/>
    </source>
</evidence>
<dbReference type="HAMAP" id="MF_00969">
    <property type="entry name" value="TRCF"/>
    <property type="match status" value="1"/>
</dbReference>
<dbReference type="InterPro" id="IPR037235">
    <property type="entry name" value="TRCF-like_C_D7"/>
</dbReference>
<dbReference type="Proteomes" id="UP000594455">
    <property type="component" value="Chromosome"/>
</dbReference>
<evidence type="ECO:0000256" key="12">
    <source>
        <dbReference type="ARBA" id="ARBA00070128"/>
    </source>
</evidence>
<dbReference type="FunFam" id="3.40.50.300:FF:000546">
    <property type="entry name" value="Transcription-repair-coupling factor"/>
    <property type="match status" value="1"/>
</dbReference>
<evidence type="ECO:0000256" key="13">
    <source>
        <dbReference type="HAMAP-Rule" id="MF_00969"/>
    </source>
</evidence>
<dbReference type="PANTHER" id="PTHR47964:SF1">
    <property type="entry name" value="ATP-DEPENDENT DNA HELICASE HOMOLOG RECG, CHLOROPLASTIC"/>
    <property type="match status" value="1"/>
</dbReference>
<dbReference type="SUPFAM" id="SSF52540">
    <property type="entry name" value="P-loop containing nucleoside triphosphate hydrolases"/>
    <property type="match status" value="4"/>
</dbReference>
<dbReference type="GO" id="GO:0003684">
    <property type="term" value="F:damaged DNA binding"/>
    <property type="evidence" value="ECO:0007669"/>
    <property type="project" value="InterPro"/>
</dbReference>
<dbReference type="SMART" id="SM00487">
    <property type="entry name" value="DEXDc"/>
    <property type="match status" value="1"/>
</dbReference>
<dbReference type="Gene3D" id="3.90.1150.50">
    <property type="entry name" value="Transcription-repair-coupling factor, D7 domain"/>
    <property type="match status" value="1"/>
</dbReference>
<dbReference type="InterPro" id="IPR014001">
    <property type="entry name" value="Helicase_ATP-bd"/>
</dbReference>
<keyword evidence="7 13" id="KW-0067">ATP-binding</keyword>
<dbReference type="Pfam" id="PF03461">
    <property type="entry name" value="TRCF"/>
    <property type="match status" value="1"/>
</dbReference>
<keyword evidence="9 13" id="KW-0234">DNA repair</keyword>
<dbReference type="GO" id="GO:0000716">
    <property type="term" value="P:transcription-coupled nucleotide-excision repair, DNA damage recognition"/>
    <property type="evidence" value="ECO:0007669"/>
    <property type="project" value="UniProtKB-UniRule"/>
</dbReference>
<comment type="similarity">
    <text evidence="11 13">In the C-terminal section; belongs to the helicase family. RecG subfamily.</text>
</comment>
<dbReference type="EC" id="3.6.4.-" evidence="13"/>
<reference evidence="16 17" key="1">
    <citation type="submission" date="2020-10" db="EMBL/GenBank/DDBJ databases">
        <title>Closed genome sequences of Staphylococcus lloydii sp. nov. and Staphylococcus durrellii sp. nov. Isolated from Captive Fruit Bats (Pteropus livingstonii).</title>
        <authorList>
            <person name="Fountain K."/>
        </authorList>
    </citation>
    <scope>NUCLEOTIDE SEQUENCE [LARGE SCALE GENOMIC DNA]</scope>
    <source>
        <strain evidence="16 17">23_2_7_LY</strain>
    </source>
</reference>
<dbReference type="InterPro" id="IPR001650">
    <property type="entry name" value="Helicase_C-like"/>
</dbReference>
<evidence type="ECO:0000256" key="6">
    <source>
        <dbReference type="ARBA" id="ARBA00022806"/>
    </source>
</evidence>
<evidence type="ECO:0000256" key="11">
    <source>
        <dbReference type="ARBA" id="ARBA00061399"/>
    </source>
</evidence>
<feature type="domain" description="Helicase C-terminal" evidence="15">
    <location>
        <begin position="810"/>
        <end position="971"/>
    </location>
</feature>
<dbReference type="SMART" id="SM00490">
    <property type="entry name" value="HELICc"/>
    <property type="match status" value="1"/>
</dbReference>
<dbReference type="AlphaFoldDB" id="A0A7T1AZH1"/>
<evidence type="ECO:0000256" key="2">
    <source>
        <dbReference type="ARBA" id="ARBA00022490"/>
    </source>
</evidence>
<evidence type="ECO:0000256" key="9">
    <source>
        <dbReference type="ARBA" id="ARBA00023204"/>
    </source>
</evidence>
<keyword evidence="5 13" id="KW-0378">Hydrolase</keyword>
<dbReference type="GO" id="GO:0016787">
    <property type="term" value="F:hydrolase activity"/>
    <property type="evidence" value="ECO:0007669"/>
    <property type="project" value="UniProtKB-KW"/>
</dbReference>
<dbReference type="InterPro" id="IPR003711">
    <property type="entry name" value="CarD-like/TRCF_RID"/>
</dbReference>
<dbReference type="InterPro" id="IPR011545">
    <property type="entry name" value="DEAD/DEAH_box_helicase_dom"/>
</dbReference>
<dbReference type="GO" id="GO:0005524">
    <property type="term" value="F:ATP binding"/>
    <property type="evidence" value="ECO:0007669"/>
    <property type="project" value="UniProtKB-UniRule"/>
</dbReference>
<evidence type="ECO:0000313" key="16">
    <source>
        <dbReference type="EMBL" id="QPM74922.1"/>
    </source>
</evidence>
<comment type="similarity">
    <text evidence="10 13">In the N-terminal section; belongs to the UvrB family.</text>
</comment>
<comment type="function">
    <text evidence="13">Couples transcription and DNA repair by recognizing RNA polymerase (RNAP) stalled at DNA lesions. Mediates ATP-dependent release of RNAP and its truncated transcript from the DNA, and recruitment of nucleotide excision repair machinery to the damaged site.</text>
</comment>
<evidence type="ECO:0000256" key="3">
    <source>
        <dbReference type="ARBA" id="ARBA00022741"/>
    </source>
</evidence>